<feature type="region of interest" description="Disordered" evidence="1">
    <location>
        <begin position="117"/>
        <end position="153"/>
    </location>
</feature>
<dbReference type="AlphaFoldDB" id="F0U4Z8"/>
<proteinExistence type="predicted"/>
<evidence type="ECO:0000313" key="2">
    <source>
        <dbReference type="EMBL" id="EGC42041.1"/>
    </source>
</evidence>
<feature type="compositionally biased region" description="Polar residues" evidence="1">
    <location>
        <begin position="29"/>
        <end position="48"/>
    </location>
</feature>
<accession>F0U4Z8</accession>
<dbReference type="EMBL" id="DS990636">
    <property type="protein sequence ID" value="EGC42041.1"/>
    <property type="molecule type" value="Genomic_DNA"/>
</dbReference>
<reference evidence="3" key="1">
    <citation type="submission" date="2008-07" db="EMBL/GenBank/DDBJ databases">
        <title>Annotation of Ajellomyces capsulatus strain H88.</title>
        <authorList>
            <person name="Champion M."/>
            <person name="Cuomo C."/>
            <person name="Ma L.-J."/>
            <person name="Henn M.R."/>
            <person name="Sil A."/>
            <person name="Goldman B."/>
            <person name="Young S.K."/>
            <person name="Kodira C.D."/>
            <person name="Zeng Q."/>
            <person name="Koehrsen M."/>
            <person name="Alvarado L."/>
            <person name="Berlin A."/>
            <person name="Borenstein D."/>
            <person name="Chen Z."/>
            <person name="Engels R."/>
            <person name="Freedman E."/>
            <person name="Gellesch M."/>
            <person name="Goldberg J."/>
            <person name="Griggs A."/>
            <person name="Gujja S."/>
            <person name="Heiman D."/>
            <person name="Hepburn T."/>
            <person name="Howarth C."/>
            <person name="Jen D."/>
            <person name="Larson L."/>
            <person name="Lewis B."/>
            <person name="Mehta T."/>
            <person name="Park D."/>
            <person name="Pearson M."/>
            <person name="Roberts A."/>
            <person name="Saif S."/>
            <person name="Shea T."/>
            <person name="Shenoy N."/>
            <person name="Sisk P."/>
            <person name="Stolte C."/>
            <person name="Sykes S."/>
            <person name="Walk T."/>
            <person name="White J."/>
            <person name="Yandava C."/>
            <person name="Klein B."/>
            <person name="McEwen J.G."/>
            <person name="Puccia R."/>
            <person name="Goldman G.H."/>
            <person name="Felipe M.S."/>
            <person name="Nino-Vega G."/>
            <person name="San-Blas G."/>
            <person name="Taylor J."/>
            <person name="Mendoza L."/>
            <person name="Galagan J."/>
            <person name="Nusbaum C."/>
            <person name="Birren B."/>
        </authorList>
    </citation>
    <scope>NUCLEOTIDE SEQUENCE [LARGE SCALE GENOMIC DNA]</scope>
    <source>
        <strain evidence="3">H88</strain>
    </source>
</reference>
<dbReference type="HOGENOM" id="CLU_1712764_0_0_1"/>
<gene>
    <name evidence="2" type="ORF">HCEG_01403</name>
</gene>
<evidence type="ECO:0000256" key="1">
    <source>
        <dbReference type="SAM" id="MobiDB-lite"/>
    </source>
</evidence>
<evidence type="ECO:0000313" key="3">
    <source>
        <dbReference type="Proteomes" id="UP000008142"/>
    </source>
</evidence>
<dbReference type="Proteomes" id="UP000008142">
    <property type="component" value="Unassembled WGS sequence"/>
</dbReference>
<name>F0U4Z8_AJEC8</name>
<dbReference type="OMA" id="MISWICH"/>
<organism evidence="3">
    <name type="scientific">Ajellomyces capsulatus (strain H88)</name>
    <name type="common">Darling's disease fungus</name>
    <name type="synonym">Histoplasma capsulatum</name>
    <dbReference type="NCBI Taxonomy" id="544711"/>
    <lineage>
        <taxon>Eukaryota</taxon>
        <taxon>Fungi</taxon>
        <taxon>Dikarya</taxon>
        <taxon>Ascomycota</taxon>
        <taxon>Pezizomycotina</taxon>
        <taxon>Eurotiomycetes</taxon>
        <taxon>Eurotiomycetidae</taxon>
        <taxon>Onygenales</taxon>
        <taxon>Ajellomycetaceae</taxon>
        <taxon>Histoplasma</taxon>
    </lineage>
</organism>
<feature type="region of interest" description="Disordered" evidence="1">
    <location>
        <begin position="29"/>
        <end position="62"/>
    </location>
</feature>
<protein>
    <submittedName>
        <fullName evidence="2">Predicted protein</fullName>
    </submittedName>
</protein>
<sequence>MAKPAIALMGTTKIPLEIASDVVVKGQTLGTSSPRNGGQPLGRSQINTHYHADPASRSDLGNFSDDDLDIPIKADTEAGLHACRSGASRGQALASLMGFLTDSADSMISWICHDHRPTDESADAQTPLPLSLAQDASTDKGDEPDQMADGSFT</sequence>